<sequence length="104" mass="11012">MVQLLRRLRGGFRPPELPLQADRVAIVTGATRGVGLSTACQLARLGMRVIVAGNDEHRGHEVVARIQEESGPESALCATLRPQHCHCTCSSTTVRAGPGVGAQC</sequence>
<reference evidence="1 2" key="1">
    <citation type="submission" date="2005-07" db="EMBL/GenBank/DDBJ databases">
        <authorList>
            <person name="Mural R.J."/>
            <person name="Li P.W."/>
            <person name="Adams M.D."/>
            <person name="Amanatides P.G."/>
            <person name="Baden-Tillson H."/>
            <person name="Barnstead M."/>
            <person name="Chin S.H."/>
            <person name="Dew I."/>
            <person name="Evans C.A."/>
            <person name="Ferriera S."/>
            <person name="Flanigan M."/>
            <person name="Fosler C."/>
            <person name="Glodek A."/>
            <person name="Gu Z."/>
            <person name="Holt R.A."/>
            <person name="Jennings D."/>
            <person name="Kraft C.L."/>
            <person name="Lu F."/>
            <person name="Nguyen T."/>
            <person name="Nusskern D.R."/>
            <person name="Pfannkoch C.M."/>
            <person name="Sitter C."/>
            <person name="Sutton G.G."/>
            <person name="Venter J.C."/>
            <person name="Wang Z."/>
            <person name="Woodage T."/>
            <person name="Zheng X.H."/>
            <person name="Zhong F."/>
        </authorList>
    </citation>
    <scope>NUCLEOTIDE SEQUENCE [LARGE SCALE GENOMIC DNA]</scope>
    <source>
        <strain>BN</strain>
        <strain evidence="2">Sprague-Dawley</strain>
    </source>
</reference>
<evidence type="ECO:0000313" key="1">
    <source>
        <dbReference type="EMBL" id="EDL89810.1"/>
    </source>
</evidence>
<dbReference type="Pfam" id="PF00106">
    <property type="entry name" value="adh_short"/>
    <property type="match status" value="1"/>
</dbReference>
<evidence type="ECO:0000313" key="2">
    <source>
        <dbReference type="Proteomes" id="UP000234681"/>
    </source>
</evidence>
<accession>A6K201</accession>
<dbReference type="AlphaFoldDB" id="A6K201"/>
<name>A6K201_RAT</name>
<protein>
    <submittedName>
        <fullName evidence="1">Dehydrogenase/reductase (SDR family) X chromosome (Predicted), isoform CRA_c</fullName>
    </submittedName>
</protein>
<dbReference type="Proteomes" id="UP000234681">
    <property type="component" value="Chromosome 12"/>
</dbReference>
<organism evidence="1 2">
    <name type="scientific">Rattus norvegicus</name>
    <name type="common">Rat</name>
    <dbReference type="NCBI Taxonomy" id="10116"/>
    <lineage>
        <taxon>Eukaryota</taxon>
        <taxon>Metazoa</taxon>
        <taxon>Chordata</taxon>
        <taxon>Craniata</taxon>
        <taxon>Vertebrata</taxon>
        <taxon>Euteleostomi</taxon>
        <taxon>Mammalia</taxon>
        <taxon>Eutheria</taxon>
        <taxon>Euarchontoglires</taxon>
        <taxon>Glires</taxon>
        <taxon>Rodentia</taxon>
        <taxon>Myomorpha</taxon>
        <taxon>Muroidea</taxon>
        <taxon>Muridae</taxon>
        <taxon>Murinae</taxon>
        <taxon>Rattus</taxon>
    </lineage>
</organism>
<proteinExistence type="predicted"/>
<dbReference type="SUPFAM" id="SSF51735">
    <property type="entry name" value="NAD(P)-binding Rossmann-fold domains"/>
    <property type="match status" value="1"/>
</dbReference>
<dbReference type="InterPro" id="IPR002347">
    <property type="entry name" value="SDR_fam"/>
</dbReference>
<dbReference type="InterPro" id="IPR036291">
    <property type="entry name" value="NAD(P)-bd_dom_sf"/>
</dbReference>
<dbReference type="Gene3D" id="3.40.50.720">
    <property type="entry name" value="NAD(P)-binding Rossmann-like Domain"/>
    <property type="match status" value="1"/>
</dbReference>
<dbReference type="EMBL" id="CH474012">
    <property type="protein sequence ID" value="EDL89810.1"/>
    <property type="molecule type" value="Genomic_DNA"/>
</dbReference>
<gene>
    <name evidence="1" type="primary">Dhrsx_predicted</name>
    <name evidence="1" type="ORF">rCG_42716</name>
</gene>